<protein>
    <recommendedName>
        <fullName evidence="3">Cob(I)yrinic acid a,c-diamide adenosyltransferase</fullName>
    </recommendedName>
</protein>
<dbReference type="SUPFAM" id="SSF52540">
    <property type="entry name" value="P-loop containing nucleoside triphosphate hydrolases"/>
    <property type="match status" value="1"/>
</dbReference>
<gene>
    <name evidence="1" type="ORF">C4B25_00825</name>
</gene>
<dbReference type="Proteomes" id="UP000291072">
    <property type="component" value="Unassembled WGS sequence"/>
</dbReference>
<organism evidence="1 2">
    <name type="scientific">Mycoplasma todarodis</name>
    <dbReference type="NCBI Taxonomy" id="1937191"/>
    <lineage>
        <taxon>Bacteria</taxon>
        <taxon>Bacillati</taxon>
        <taxon>Mycoplasmatota</taxon>
        <taxon>Mollicutes</taxon>
        <taxon>Mycoplasmataceae</taxon>
        <taxon>Mycoplasma</taxon>
    </lineage>
</organism>
<sequence>MIHIYYGFGRGKTSTLNGTALRGLSAGKEVEYFRFLKGRPTGEDQQLEKLGIKVRYFHHTDKFVMWMSPEEKQETRRKVLEGLNAISASKADLILIDEGIDLIETGLATEDELILALQNPYRNNADILISGHYVLKDLFNLAGLITHFEAEKHYYDEGVKAKEGIEF</sequence>
<dbReference type="GO" id="GO:0009236">
    <property type="term" value="P:cobalamin biosynthetic process"/>
    <property type="evidence" value="ECO:0007669"/>
    <property type="project" value="InterPro"/>
</dbReference>
<dbReference type="GO" id="GO:0005524">
    <property type="term" value="F:ATP binding"/>
    <property type="evidence" value="ECO:0007669"/>
    <property type="project" value="InterPro"/>
</dbReference>
<evidence type="ECO:0000313" key="1">
    <source>
        <dbReference type="EMBL" id="TCG11848.1"/>
    </source>
</evidence>
<dbReference type="PANTHER" id="PTHR46638">
    <property type="entry name" value="CORRINOID ADENOSYLTRANSFERASE"/>
    <property type="match status" value="1"/>
</dbReference>
<name>A0A4R0XMS9_9MOLU</name>
<dbReference type="AlphaFoldDB" id="A0A4R0XMS9"/>
<dbReference type="InterPro" id="IPR027417">
    <property type="entry name" value="P-loop_NTPase"/>
</dbReference>
<dbReference type="Pfam" id="PF02572">
    <property type="entry name" value="CobA_CobO_BtuR"/>
    <property type="match status" value="1"/>
</dbReference>
<accession>A0A4R0XMS9</accession>
<dbReference type="EMBL" id="PSZP01000003">
    <property type="protein sequence ID" value="TCG11848.1"/>
    <property type="molecule type" value="Genomic_DNA"/>
</dbReference>
<reference evidence="1 2" key="1">
    <citation type="submission" date="2018-02" db="EMBL/GenBank/DDBJ databases">
        <title>Mycoplasma marinum and Mycoplasma todarodis sp. nov., moderately halophilic and psychrotolerant mycoplasmas isolated from cephalopods.</title>
        <authorList>
            <person name="Viver T."/>
        </authorList>
    </citation>
    <scope>NUCLEOTIDE SEQUENCE [LARGE SCALE GENOMIC DNA]</scope>
    <source>
        <strain evidence="1 2">5H</strain>
    </source>
</reference>
<dbReference type="RefSeq" id="WP_131613169.1">
    <property type="nucleotide sequence ID" value="NZ_PSZP01000003.1"/>
</dbReference>
<dbReference type="OrthoDB" id="9810309at2"/>
<keyword evidence="2" id="KW-1185">Reference proteome</keyword>
<evidence type="ECO:0008006" key="3">
    <source>
        <dbReference type="Google" id="ProtNLM"/>
    </source>
</evidence>
<evidence type="ECO:0000313" key="2">
    <source>
        <dbReference type="Proteomes" id="UP000291072"/>
    </source>
</evidence>
<dbReference type="PANTHER" id="PTHR46638:SF1">
    <property type="entry name" value="CORRINOID ADENOSYLTRANSFERASE"/>
    <property type="match status" value="1"/>
</dbReference>
<proteinExistence type="predicted"/>
<dbReference type="GO" id="GO:0008817">
    <property type="term" value="F:corrinoid adenosyltransferase activity"/>
    <property type="evidence" value="ECO:0007669"/>
    <property type="project" value="InterPro"/>
</dbReference>
<comment type="caution">
    <text evidence="1">The sequence shown here is derived from an EMBL/GenBank/DDBJ whole genome shotgun (WGS) entry which is preliminary data.</text>
</comment>
<dbReference type="InterPro" id="IPR003724">
    <property type="entry name" value="CblAdoTrfase_CobA"/>
</dbReference>
<dbReference type="Gene3D" id="3.40.50.300">
    <property type="entry name" value="P-loop containing nucleotide triphosphate hydrolases"/>
    <property type="match status" value="1"/>
</dbReference>